<evidence type="ECO:0000259" key="1">
    <source>
        <dbReference type="Pfam" id="PF00557"/>
    </source>
</evidence>
<sequence length="211" mass="23604">VDMVVLGETTEEDFYHNFAATCFDLGADDFQLRLVVEFGPDRQQPNSVAGTRVYSDPDWCIYADTGPSLHGYISDMIRIAKLKPPTKPQRELYDIVHGCHEKLIPMVKPGLKIGELVKAQDAYMRAHGVDDICLSRSVSGHGLGQDVHEMPVIQQAYSDWEFKVGTVFAFEPTLIHPEHGQIVLENNYLVTENGCENLTPQLQDIYVPGLS</sequence>
<reference evidence="2" key="2">
    <citation type="journal article" date="2021" name="PeerJ">
        <title>Extensive microbial diversity within the chicken gut microbiome revealed by metagenomics and culture.</title>
        <authorList>
            <person name="Gilroy R."/>
            <person name="Ravi A."/>
            <person name="Getino M."/>
            <person name="Pursley I."/>
            <person name="Horton D.L."/>
            <person name="Alikhan N.F."/>
            <person name="Baker D."/>
            <person name="Gharbi K."/>
            <person name="Hall N."/>
            <person name="Watson M."/>
            <person name="Adriaenssens E.M."/>
            <person name="Foster-Nyarko E."/>
            <person name="Jarju S."/>
            <person name="Secka A."/>
            <person name="Antonio M."/>
            <person name="Oren A."/>
            <person name="Chaudhuri R.R."/>
            <person name="La Ragione R."/>
            <person name="Hildebrand F."/>
            <person name="Pallen M.J."/>
        </authorList>
    </citation>
    <scope>NUCLEOTIDE SEQUENCE</scope>
    <source>
        <strain evidence="2">ChiGjej3B3-7149</strain>
    </source>
</reference>
<dbReference type="InterPro" id="IPR000994">
    <property type="entry name" value="Pept_M24"/>
</dbReference>
<comment type="caution">
    <text evidence="2">The sequence shown here is derived from an EMBL/GenBank/DDBJ whole genome shotgun (WGS) entry which is preliminary data.</text>
</comment>
<dbReference type="EMBL" id="DVHH01000195">
    <property type="protein sequence ID" value="HIR55544.1"/>
    <property type="molecule type" value="Genomic_DNA"/>
</dbReference>
<protein>
    <submittedName>
        <fullName evidence="2">Aminopeptidase P family protein</fullName>
    </submittedName>
</protein>
<proteinExistence type="predicted"/>
<keyword evidence="2" id="KW-0645">Protease</keyword>
<dbReference type="AlphaFoldDB" id="A0A9D1DMD6"/>
<dbReference type="InterPro" id="IPR036005">
    <property type="entry name" value="Creatinase/aminopeptidase-like"/>
</dbReference>
<keyword evidence="2" id="KW-0378">Hydrolase</keyword>
<evidence type="ECO:0000313" key="3">
    <source>
        <dbReference type="Proteomes" id="UP000824238"/>
    </source>
</evidence>
<dbReference type="InterPro" id="IPR050659">
    <property type="entry name" value="Peptidase_M24B"/>
</dbReference>
<dbReference type="SUPFAM" id="SSF55920">
    <property type="entry name" value="Creatinase/aminopeptidase"/>
    <property type="match status" value="1"/>
</dbReference>
<dbReference type="Pfam" id="PF00557">
    <property type="entry name" value="Peptidase_M24"/>
    <property type="match status" value="1"/>
</dbReference>
<dbReference type="Gene3D" id="3.90.230.10">
    <property type="entry name" value="Creatinase/methionine aminopeptidase superfamily"/>
    <property type="match status" value="1"/>
</dbReference>
<feature type="non-terminal residue" evidence="2">
    <location>
        <position position="1"/>
    </location>
</feature>
<dbReference type="PANTHER" id="PTHR46112:SF2">
    <property type="entry name" value="XAA-PRO AMINOPEPTIDASE P-RELATED"/>
    <property type="match status" value="1"/>
</dbReference>
<name>A0A9D1DMD6_9FIRM</name>
<evidence type="ECO:0000313" key="2">
    <source>
        <dbReference type="EMBL" id="HIR55544.1"/>
    </source>
</evidence>
<dbReference type="Proteomes" id="UP000824238">
    <property type="component" value="Unassembled WGS sequence"/>
</dbReference>
<organism evidence="2 3">
    <name type="scientific">Candidatus Scatomorpha intestinigallinarum</name>
    <dbReference type="NCBI Taxonomy" id="2840923"/>
    <lineage>
        <taxon>Bacteria</taxon>
        <taxon>Bacillati</taxon>
        <taxon>Bacillota</taxon>
        <taxon>Clostridia</taxon>
        <taxon>Eubacteriales</taxon>
        <taxon>Candidatus Scatomorpha</taxon>
    </lineage>
</organism>
<accession>A0A9D1DMD6</accession>
<dbReference type="PANTHER" id="PTHR46112">
    <property type="entry name" value="AMINOPEPTIDASE"/>
    <property type="match status" value="1"/>
</dbReference>
<keyword evidence="2" id="KW-0031">Aminopeptidase</keyword>
<feature type="domain" description="Peptidase M24" evidence="1">
    <location>
        <begin position="9"/>
        <end position="192"/>
    </location>
</feature>
<dbReference type="GO" id="GO:0004177">
    <property type="term" value="F:aminopeptidase activity"/>
    <property type="evidence" value="ECO:0007669"/>
    <property type="project" value="UniProtKB-KW"/>
</dbReference>
<dbReference type="CDD" id="cd01066">
    <property type="entry name" value="APP_MetAP"/>
    <property type="match status" value="1"/>
</dbReference>
<gene>
    <name evidence="2" type="ORF">IAD36_08135</name>
</gene>
<reference evidence="2" key="1">
    <citation type="submission" date="2020-10" db="EMBL/GenBank/DDBJ databases">
        <authorList>
            <person name="Gilroy R."/>
        </authorList>
    </citation>
    <scope>NUCLEOTIDE SEQUENCE</scope>
    <source>
        <strain evidence="2">ChiGjej3B3-7149</strain>
    </source>
</reference>